<keyword evidence="11 12" id="KW-0472">Membrane</keyword>
<dbReference type="AlphaFoldDB" id="A0AAV4LCQ4"/>
<comment type="subcellular location">
    <subcellularLocation>
        <location evidence="1">Cell membrane</location>
        <topology evidence="1">Multi-pass membrane protein</topology>
    </subcellularLocation>
</comment>
<gene>
    <name evidence="14" type="ORF">DNHGIG_11390</name>
</gene>
<proteinExistence type="inferred from homology"/>
<dbReference type="GO" id="GO:0009103">
    <property type="term" value="P:lipopolysaccharide biosynthetic process"/>
    <property type="evidence" value="ECO:0007669"/>
    <property type="project" value="UniProtKB-KW"/>
</dbReference>
<keyword evidence="15" id="KW-1185">Reference proteome</keyword>
<keyword evidence="8" id="KW-0448">Lipopolysaccharide biosynthesis</keyword>
<evidence type="ECO:0000259" key="13">
    <source>
        <dbReference type="Pfam" id="PF00892"/>
    </source>
</evidence>
<evidence type="ECO:0000256" key="11">
    <source>
        <dbReference type="ARBA" id="ARBA00023136"/>
    </source>
</evidence>
<comment type="similarity">
    <text evidence="2">Belongs to the EamA transporter family.</text>
</comment>
<dbReference type="EMBL" id="BOQE01000001">
    <property type="protein sequence ID" value="GIM45590.1"/>
    <property type="molecule type" value="Genomic_DNA"/>
</dbReference>
<protein>
    <submittedName>
        <fullName evidence="14">Membrane protein</fullName>
    </submittedName>
</protein>
<evidence type="ECO:0000256" key="3">
    <source>
        <dbReference type="ARBA" id="ARBA00022475"/>
    </source>
</evidence>
<keyword evidence="7 12" id="KW-0812">Transmembrane</keyword>
<organism evidence="14 15">
    <name type="scientific">Collibacillus ludicampi</name>
    <dbReference type="NCBI Taxonomy" id="2771369"/>
    <lineage>
        <taxon>Bacteria</taxon>
        <taxon>Bacillati</taxon>
        <taxon>Bacillota</taxon>
        <taxon>Bacilli</taxon>
        <taxon>Bacillales</taxon>
        <taxon>Alicyclobacillaceae</taxon>
        <taxon>Collibacillus</taxon>
    </lineage>
</organism>
<evidence type="ECO:0000313" key="15">
    <source>
        <dbReference type="Proteomes" id="UP001057291"/>
    </source>
</evidence>
<evidence type="ECO:0000256" key="7">
    <source>
        <dbReference type="ARBA" id="ARBA00022692"/>
    </source>
</evidence>
<feature type="transmembrane region" description="Helical" evidence="12">
    <location>
        <begin position="95"/>
        <end position="112"/>
    </location>
</feature>
<accession>A0AAV4LCQ4</accession>
<dbReference type="RefSeq" id="WP_282198777.1">
    <property type="nucleotide sequence ID" value="NZ_BOQE01000001.1"/>
</dbReference>
<name>A0AAV4LCQ4_9BACL</name>
<evidence type="ECO:0000256" key="1">
    <source>
        <dbReference type="ARBA" id="ARBA00004651"/>
    </source>
</evidence>
<dbReference type="SUPFAM" id="SSF103481">
    <property type="entry name" value="Multidrug resistance efflux transporter EmrE"/>
    <property type="match status" value="1"/>
</dbReference>
<dbReference type="GO" id="GO:0022857">
    <property type="term" value="F:transmembrane transporter activity"/>
    <property type="evidence" value="ECO:0007669"/>
    <property type="project" value="InterPro"/>
</dbReference>
<dbReference type="Proteomes" id="UP001057291">
    <property type="component" value="Unassembled WGS sequence"/>
</dbReference>
<evidence type="ECO:0000256" key="2">
    <source>
        <dbReference type="ARBA" id="ARBA00007362"/>
    </source>
</evidence>
<dbReference type="Pfam" id="PF00892">
    <property type="entry name" value="EamA"/>
    <property type="match status" value="1"/>
</dbReference>
<dbReference type="InterPro" id="IPR000620">
    <property type="entry name" value="EamA_dom"/>
</dbReference>
<evidence type="ECO:0000313" key="14">
    <source>
        <dbReference type="EMBL" id="GIM45590.1"/>
    </source>
</evidence>
<comment type="caution">
    <text evidence="14">The sequence shown here is derived from an EMBL/GenBank/DDBJ whole genome shotgun (WGS) entry which is preliminary data.</text>
</comment>
<dbReference type="PANTHER" id="PTHR30561">
    <property type="entry name" value="SMR FAMILY PROTON-DEPENDENT DRUG EFFLUX TRANSPORTER SUGE"/>
    <property type="match status" value="1"/>
</dbReference>
<evidence type="ECO:0000256" key="6">
    <source>
        <dbReference type="ARBA" id="ARBA00022556"/>
    </source>
</evidence>
<evidence type="ECO:0000256" key="10">
    <source>
        <dbReference type="ARBA" id="ARBA00023098"/>
    </source>
</evidence>
<keyword evidence="4" id="KW-0444">Lipid biosynthesis</keyword>
<feature type="domain" description="EamA" evidence="13">
    <location>
        <begin position="17"/>
        <end position="112"/>
    </location>
</feature>
<keyword evidence="5" id="KW-0997">Cell inner membrane</keyword>
<keyword evidence="3" id="KW-1003">Cell membrane</keyword>
<dbReference type="InterPro" id="IPR000390">
    <property type="entry name" value="Small_drug/metabolite_transptr"/>
</dbReference>
<evidence type="ECO:0000256" key="8">
    <source>
        <dbReference type="ARBA" id="ARBA00022985"/>
    </source>
</evidence>
<feature type="transmembrane region" description="Helical" evidence="12">
    <location>
        <begin position="69"/>
        <end position="89"/>
    </location>
</feature>
<dbReference type="InterPro" id="IPR037185">
    <property type="entry name" value="EmrE-like"/>
</dbReference>
<keyword evidence="10" id="KW-0443">Lipid metabolism</keyword>
<evidence type="ECO:0000256" key="4">
    <source>
        <dbReference type="ARBA" id="ARBA00022516"/>
    </source>
</evidence>
<evidence type="ECO:0000256" key="9">
    <source>
        <dbReference type="ARBA" id="ARBA00022989"/>
    </source>
</evidence>
<dbReference type="GO" id="GO:0005886">
    <property type="term" value="C:plasma membrane"/>
    <property type="evidence" value="ECO:0007669"/>
    <property type="project" value="UniProtKB-SubCell"/>
</dbReference>
<feature type="transmembrane region" description="Helical" evidence="12">
    <location>
        <begin position="43"/>
        <end position="62"/>
    </location>
</feature>
<dbReference type="Gene3D" id="1.10.3730.20">
    <property type="match status" value="1"/>
</dbReference>
<keyword evidence="9 12" id="KW-1133">Transmembrane helix</keyword>
<dbReference type="PANTHER" id="PTHR30561:SF9">
    <property type="entry name" value="4-AMINO-4-DEOXY-L-ARABINOSE-PHOSPHOUNDECAPRENOL FLIPPASE SUBUNIT ARNF-RELATED"/>
    <property type="match status" value="1"/>
</dbReference>
<keyword evidence="6" id="KW-0441">Lipid A biosynthesis</keyword>
<sequence>MVYTLLLLNVLLLVVGQIFFKMGLEQAGGFHLSNWMQVFLSPWILTGLFLYVLATGLWFGVLSRVNLSVAYPLQSLSYVFGVIAAWLIFHEPVSFTRWMGVVVIMIGVALIVR</sequence>
<evidence type="ECO:0000256" key="12">
    <source>
        <dbReference type="SAM" id="Phobius"/>
    </source>
</evidence>
<evidence type="ECO:0000256" key="5">
    <source>
        <dbReference type="ARBA" id="ARBA00022519"/>
    </source>
</evidence>
<reference evidence="14" key="1">
    <citation type="journal article" date="2023" name="Int. J. Syst. Evol. Microbiol.">
        <title>Collibacillus ludicampi gen. nov., sp. nov., a new soil bacterium of the family Alicyclobacillaceae.</title>
        <authorList>
            <person name="Jojima T."/>
            <person name="Ioku Y."/>
            <person name="Fukuta Y."/>
            <person name="Shirasaka N."/>
            <person name="Matsumura Y."/>
            <person name="Mori M."/>
        </authorList>
    </citation>
    <scope>NUCLEOTIDE SEQUENCE</scope>
    <source>
        <strain evidence="14">TP075</strain>
    </source>
</reference>